<dbReference type="EMBL" id="MLYV02000881">
    <property type="protein sequence ID" value="PSR75701.1"/>
    <property type="molecule type" value="Genomic_DNA"/>
</dbReference>
<comment type="caution">
    <text evidence="2">The sequence shown here is derived from an EMBL/GenBank/DDBJ whole genome shotgun (WGS) entry which is preliminary data.</text>
</comment>
<keyword evidence="1" id="KW-0732">Signal</keyword>
<feature type="signal peptide" evidence="1">
    <location>
        <begin position="1"/>
        <end position="25"/>
    </location>
</feature>
<dbReference type="STRING" id="98765.A0A2R6NS88"/>
<dbReference type="AlphaFoldDB" id="A0A2R6NS88"/>
<dbReference type="Proteomes" id="UP000186601">
    <property type="component" value="Unassembled WGS sequence"/>
</dbReference>
<evidence type="ECO:0000313" key="2">
    <source>
        <dbReference type="EMBL" id="PSR75701.1"/>
    </source>
</evidence>
<evidence type="ECO:0000256" key="1">
    <source>
        <dbReference type="SAM" id="SignalP"/>
    </source>
</evidence>
<evidence type="ECO:0000313" key="3">
    <source>
        <dbReference type="Proteomes" id="UP000186601"/>
    </source>
</evidence>
<feature type="chain" id="PRO_5015312826" description="Secreted protein" evidence="1">
    <location>
        <begin position="26"/>
        <end position="124"/>
    </location>
</feature>
<dbReference type="OrthoDB" id="430315at2759"/>
<sequence>MATKVRYCLMRAIRVLMLIDDVADSANCCSGSHDTAATCPSSNVAYYSYFSTFRFPDHLNLLQVSHLTSQRAIAPIPMHTLTTKAAEQLSGPATPVSRLITPSRSALLIKTNMPSLSNLFYDGP</sequence>
<keyword evidence="3" id="KW-1185">Reference proteome</keyword>
<proteinExistence type="predicted"/>
<name>A0A2R6NS88_9APHY</name>
<protein>
    <recommendedName>
        <fullName evidence="4">Secreted protein</fullName>
    </recommendedName>
</protein>
<accession>A0A2R6NS88</accession>
<evidence type="ECO:0008006" key="4">
    <source>
        <dbReference type="Google" id="ProtNLM"/>
    </source>
</evidence>
<reference evidence="2 3" key="1">
    <citation type="submission" date="2018-02" db="EMBL/GenBank/DDBJ databases">
        <title>Genome sequence of the basidiomycete white-rot fungus Phlebia centrifuga.</title>
        <authorList>
            <person name="Granchi Z."/>
            <person name="Peng M."/>
            <person name="de Vries R.P."/>
            <person name="Hilden K."/>
            <person name="Makela M.R."/>
            <person name="Grigoriev I."/>
            <person name="Riley R."/>
        </authorList>
    </citation>
    <scope>NUCLEOTIDE SEQUENCE [LARGE SCALE GENOMIC DNA]</scope>
    <source>
        <strain evidence="2 3">FBCC195</strain>
    </source>
</reference>
<gene>
    <name evidence="2" type="ORF">PHLCEN_2v8992</name>
</gene>
<organism evidence="2 3">
    <name type="scientific">Hermanssonia centrifuga</name>
    <dbReference type="NCBI Taxonomy" id="98765"/>
    <lineage>
        <taxon>Eukaryota</taxon>
        <taxon>Fungi</taxon>
        <taxon>Dikarya</taxon>
        <taxon>Basidiomycota</taxon>
        <taxon>Agaricomycotina</taxon>
        <taxon>Agaricomycetes</taxon>
        <taxon>Polyporales</taxon>
        <taxon>Meruliaceae</taxon>
        <taxon>Hermanssonia</taxon>
    </lineage>
</organism>